<organism evidence="1 2">
    <name type="scientific">Candidatus Curtissbacteria bacterium RIFCSPHIGHO2_12_FULL_38_9b</name>
    <dbReference type="NCBI Taxonomy" id="1797720"/>
    <lineage>
        <taxon>Bacteria</taxon>
        <taxon>Candidatus Curtissiibacteriota</taxon>
    </lineage>
</organism>
<comment type="caution">
    <text evidence="1">The sequence shown here is derived from an EMBL/GenBank/DDBJ whole genome shotgun (WGS) entry which is preliminary data.</text>
</comment>
<sequence length="72" mass="8489">MRRLLRKRLIFLRQRSLFWLGRTAFKACQKLKKIITPKTAVIPTIASKTAHSNYLENIINSLIRANRRIINL</sequence>
<proteinExistence type="predicted"/>
<accession>A0A1F5GVQ6</accession>
<dbReference type="Proteomes" id="UP000176666">
    <property type="component" value="Unassembled WGS sequence"/>
</dbReference>
<evidence type="ECO:0000313" key="2">
    <source>
        <dbReference type="Proteomes" id="UP000176666"/>
    </source>
</evidence>
<reference evidence="1 2" key="1">
    <citation type="journal article" date="2016" name="Nat. Commun.">
        <title>Thousands of microbial genomes shed light on interconnected biogeochemical processes in an aquifer system.</title>
        <authorList>
            <person name="Anantharaman K."/>
            <person name="Brown C.T."/>
            <person name="Hug L.A."/>
            <person name="Sharon I."/>
            <person name="Castelle C.J."/>
            <person name="Probst A.J."/>
            <person name="Thomas B.C."/>
            <person name="Singh A."/>
            <person name="Wilkins M.J."/>
            <person name="Karaoz U."/>
            <person name="Brodie E.L."/>
            <person name="Williams K.H."/>
            <person name="Hubbard S.S."/>
            <person name="Banfield J.F."/>
        </authorList>
    </citation>
    <scope>NUCLEOTIDE SEQUENCE [LARGE SCALE GENOMIC DNA]</scope>
</reference>
<gene>
    <name evidence="1" type="ORF">A3F02_00900</name>
</gene>
<evidence type="ECO:0000313" key="1">
    <source>
        <dbReference type="EMBL" id="OGD96000.1"/>
    </source>
</evidence>
<dbReference type="AlphaFoldDB" id="A0A1F5GVQ6"/>
<protein>
    <submittedName>
        <fullName evidence="1">Uncharacterized protein</fullName>
    </submittedName>
</protein>
<name>A0A1F5GVQ6_9BACT</name>
<dbReference type="EMBL" id="MFBJ01000037">
    <property type="protein sequence ID" value="OGD96000.1"/>
    <property type="molecule type" value="Genomic_DNA"/>
</dbReference>